<gene>
    <name evidence="1" type="ORF">NUW54_g2385</name>
</gene>
<name>A0ACC1Q7G6_9APHY</name>
<protein>
    <submittedName>
        <fullName evidence="1">Uncharacterized protein</fullName>
    </submittedName>
</protein>
<sequence>MFLHLFARELKRLHYHTTTAALFTIADVKTILLPITVFACATAPLHSITHLLSGVVWTWFHQLMCNVSNQARSSEEDAVNKPWRPIPTCRITASEALVLRWLLVGINIAYSAVYGVDVALASFALFITTFVYDELGFAGHYVGKNFCNIGGYVSLEIGATKLIASEALTMMLLTGAVRSLDSISTKACCISGALIFTTIQAQDFADVEGDKLLGRVTIPIWAPEGSRVGTLLLMCAWSLFLPWFWGVGASAGMGFVALGAFVGLRYYLLRTTESDKRSYVLYNVRARQRNIMTIPCSPMPITGLAHLRPPHAPQAKAIGLGYDSLEHDENYSRSL</sequence>
<dbReference type="EMBL" id="JANSHE010000447">
    <property type="protein sequence ID" value="KAJ3010744.1"/>
    <property type="molecule type" value="Genomic_DNA"/>
</dbReference>
<keyword evidence="2" id="KW-1185">Reference proteome</keyword>
<comment type="caution">
    <text evidence="1">The sequence shown here is derived from an EMBL/GenBank/DDBJ whole genome shotgun (WGS) entry which is preliminary data.</text>
</comment>
<organism evidence="1 2">
    <name type="scientific">Trametes sanguinea</name>
    <dbReference type="NCBI Taxonomy" id="158606"/>
    <lineage>
        <taxon>Eukaryota</taxon>
        <taxon>Fungi</taxon>
        <taxon>Dikarya</taxon>
        <taxon>Basidiomycota</taxon>
        <taxon>Agaricomycotina</taxon>
        <taxon>Agaricomycetes</taxon>
        <taxon>Polyporales</taxon>
        <taxon>Polyporaceae</taxon>
        <taxon>Trametes</taxon>
    </lineage>
</organism>
<proteinExistence type="predicted"/>
<reference evidence="1" key="1">
    <citation type="submission" date="2022-08" db="EMBL/GenBank/DDBJ databases">
        <title>Genome Sequence of Pycnoporus sanguineus.</title>
        <authorList>
            <person name="Buettner E."/>
        </authorList>
    </citation>
    <scope>NUCLEOTIDE SEQUENCE</scope>
    <source>
        <strain evidence="1">CG-C14</strain>
    </source>
</reference>
<evidence type="ECO:0000313" key="1">
    <source>
        <dbReference type="EMBL" id="KAJ3010744.1"/>
    </source>
</evidence>
<accession>A0ACC1Q7G6</accession>
<evidence type="ECO:0000313" key="2">
    <source>
        <dbReference type="Proteomes" id="UP001144978"/>
    </source>
</evidence>
<dbReference type="Proteomes" id="UP001144978">
    <property type="component" value="Unassembled WGS sequence"/>
</dbReference>